<keyword evidence="4 5" id="KW-0472">Membrane</keyword>
<dbReference type="Pfam" id="PF06271">
    <property type="entry name" value="RDD"/>
    <property type="match status" value="1"/>
</dbReference>
<feature type="transmembrane region" description="Helical" evidence="5">
    <location>
        <begin position="81"/>
        <end position="99"/>
    </location>
</feature>
<feature type="domain" description="RDD" evidence="6">
    <location>
        <begin position="43"/>
        <end position="119"/>
    </location>
</feature>
<protein>
    <submittedName>
        <fullName evidence="7">RDD family protein</fullName>
    </submittedName>
</protein>
<accession>A0A377JNR6</accession>
<dbReference type="GO" id="GO:0016020">
    <property type="term" value="C:membrane"/>
    <property type="evidence" value="ECO:0007669"/>
    <property type="project" value="UniProtKB-SubCell"/>
</dbReference>
<keyword evidence="2 5" id="KW-0812">Transmembrane</keyword>
<organism evidence="7 8">
    <name type="scientific">Helicobacter cinaedi</name>
    <dbReference type="NCBI Taxonomy" id="213"/>
    <lineage>
        <taxon>Bacteria</taxon>
        <taxon>Pseudomonadati</taxon>
        <taxon>Campylobacterota</taxon>
        <taxon>Epsilonproteobacteria</taxon>
        <taxon>Campylobacterales</taxon>
        <taxon>Helicobacteraceae</taxon>
        <taxon>Helicobacter</taxon>
    </lineage>
</organism>
<gene>
    <name evidence="7" type="ORF">NCTC12221_00808</name>
</gene>
<reference evidence="7 8" key="1">
    <citation type="submission" date="2018-06" db="EMBL/GenBank/DDBJ databases">
        <authorList>
            <consortium name="Pathogen Informatics"/>
            <person name="Doyle S."/>
        </authorList>
    </citation>
    <scope>NUCLEOTIDE SEQUENCE [LARGE SCALE GENOMIC DNA]</scope>
    <source>
        <strain evidence="7 8">NCTC12221</strain>
    </source>
</reference>
<evidence type="ECO:0000256" key="5">
    <source>
        <dbReference type="SAM" id="Phobius"/>
    </source>
</evidence>
<dbReference type="InterPro" id="IPR010432">
    <property type="entry name" value="RDD"/>
</dbReference>
<evidence type="ECO:0000259" key="6">
    <source>
        <dbReference type="Pfam" id="PF06271"/>
    </source>
</evidence>
<evidence type="ECO:0000256" key="1">
    <source>
        <dbReference type="ARBA" id="ARBA00004141"/>
    </source>
</evidence>
<sequence length="198" mass="22886">MAKRWREIKSQKHTPQIESQPHSQWVSFKDFHLKKQLQLMYASERIKAFITDMFMINMPLLYLTTYVFLDGKNDFTHNQSAILACGVGYGLIISLFLAFTSQTPGYRYMGLKLMQRRDSHSKKATIQEQPTQDLNTTDETLTATTLPPFVKISLFKSLVRYVLWLVGTTFLVGLLFGLIRRDGRLLHDVLCGTYIIKV</sequence>
<evidence type="ECO:0000313" key="8">
    <source>
        <dbReference type="Proteomes" id="UP000255335"/>
    </source>
</evidence>
<name>A0A377JNR6_9HELI</name>
<evidence type="ECO:0000256" key="3">
    <source>
        <dbReference type="ARBA" id="ARBA00022989"/>
    </source>
</evidence>
<dbReference type="Proteomes" id="UP000255335">
    <property type="component" value="Unassembled WGS sequence"/>
</dbReference>
<evidence type="ECO:0000313" key="7">
    <source>
        <dbReference type="EMBL" id="STP09368.1"/>
    </source>
</evidence>
<comment type="subcellular location">
    <subcellularLocation>
        <location evidence="1">Membrane</location>
        <topology evidence="1">Multi-pass membrane protein</topology>
    </subcellularLocation>
</comment>
<dbReference type="EMBL" id="UGHZ01000001">
    <property type="protein sequence ID" value="STP09368.1"/>
    <property type="molecule type" value="Genomic_DNA"/>
</dbReference>
<evidence type="ECO:0000256" key="4">
    <source>
        <dbReference type="ARBA" id="ARBA00023136"/>
    </source>
</evidence>
<proteinExistence type="predicted"/>
<dbReference type="RefSeq" id="WP_115026078.1">
    <property type="nucleotide sequence ID" value="NZ_UGHZ01000001.1"/>
</dbReference>
<dbReference type="AlphaFoldDB" id="A0A377JNR6"/>
<feature type="transmembrane region" description="Helical" evidence="5">
    <location>
        <begin position="161"/>
        <end position="179"/>
    </location>
</feature>
<keyword evidence="3 5" id="KW-1133">Transmembrane helix</keyword>
<evidence type="ECO:0000256" key="2">
    <source>
        <dbReference type="ARBA" id="ARBA00022692"/>
    </source>
</evidence>
<feature type="transmembrane region" description="Helical" evidence="5">
    <location>
        <begin position="49"/>
        <end position="69"/>
    </location>
</feature>